<gene>
    <name evidence="4" type="ORF">A8990_10446</name>
</gene>
<dbReference type="PROSITE" id="PS50111">
    <property type="entry name" value="CHEMOTAXIS_TRANSDUC_2"/>
    <property type="match status" value="1"/>
</dbReference>
<dbReference type="GO" id="GO:0007165">
    <property type="term" value="P:signal transduction"/>
    <property type="evidence" value="ECO:0007669"/>
    <property type="project" value="UniProtKB-KW"/>
</dbReference>
<comment type="caution">
    <text evidence="4">The sequence shown here is derived from an EMBL/GenBank/DDBJ whole genome shotgun (WGS) entry which is preliminary data.</text>
</comment>
<feature type="domain" description="Methyl-accepting transducer" evidence="3">
    <location>
        <begin position="1"/>
        <end position="201"/>
    </location>
</feature>
<dbReference type="SUPFAM" id="SSF58104">
    <property type="entry name" value="Methyl-accepting chemotaxis protein (MCP) signaling domain"/>
    <property type="match status" value="1"/>
</dbReference>
<evidence type="ECO:0000313" key="4">
    <source>
        <dbReference type="EMBL" id="REE91539.1"/>
    </source>
</evidence>
<dbReference type="AlphaFoldDB" id="A0A3D9SLR2"/>
<evidence type="ECO:0000256" key="1">
    <source>
        <dbReference type="ARBA" id="ARBA00023224"/>
    </source>
</evidence>
<organism evidence="4 5">
    <name type="scientific">Paenibacillus taihuensis</name>
    <dbReference type="NCBI Taxonomy" id="1156355"/>
    <lineage>
        <taxon>Bacteria</taxon>
        <taxon>Bacillati</taxon>
        <taxon>Bacillota</taxon>
        <taxon>Bacilli</taxon>
        <taxon>Bacillales</taxon>
        <taxon>Paenibacillaceae</taxon>
        <taxon>Paenibacillus</taxon>
    </lineage>
</organism>
<keyword evidence="5" id="KW-1185">Reference proteome</keyword>
<dbReference type="Pfam" id="PF00015">
    <property type="entry name" value="MCPsignal"/>
    <property type="match status" value="1"/>
</dbReference>
<dbReference type="PANTHER" id="PTHR32089:SF112">
    <property type="entry name" value="LYSOZYME-LIKE PROTEIN-RELATED"/>
    <property type="match status" value="1"/>
</dbReference>
<dbReference type="EMBL" id="QTTN01000004">
    <property type="protein sequence ID" value="REE91539.1"/>
    <property type="molecule type" value="Genomic_DNA"/>
</dbReference>
<dbReference type="SMART" id="SM00283">
    <property type="entry name" value="MA"/>
    <property type="match status" value="1"/>
</dbReference>
<dbReference type="InterPro" id="IPR004089">
    <property type="entry name" value="MCPsignal_dom"/>
</dbReference>
<keyword evidence="1 2" id="KW-0807">Transducer</keyword>
<dbReference type="OrthoDB" id="369835at2"/>
<evidence type="ECO:0000259" key="3">
    <source>
        <dbReference type="PROSITE" id="PS50111"/>
    </source>
</evidence>
<name>A0A3D9SLR2_9BACL</name>
<dbReference type="RefSeq" id="WP_116187889.1">
    <property type="nucleotide sequence ID" value="NZ_QTTN01000004.1"/>
</dbReference>
<evidence type="ECO:0000313" key="5">
    <source>
        <dbReference type="Proteomes" id="UP000256304"/>
    </source>
</evidence>
<accession>A0A3D9SLR2</accession>
<proteinExistence type="predicted"/>
<protein>
    <submittedName>
        <fullName evidence="4">Methyl-accepting chemotaxis protein</fullName>
    </submittedName>
</protein>
<reference evidence="4 5" key="1">
    <citation type="submission" date="2018-08" db="EMBL/GenBank/DDBJ databases">
        <title>Genomic Encyclopedia of Type Strains, Phase III (KMG-III): the genomes of soil and plant-associated and newly described type strains.</title>
        <authorList>
            <person name="Whitman W."/>
        </authorList>
    </citation>
    <scope>NUCLEOTIDE SEQUENCE [LARGE SCALE GENOMIC DNA]</scope>
    <source>
        <strain evidence="4 5">CGMCC 1.10966</strain>
    </source>
</reference>
<dbReference type="PANTHER" id="PTHR32089">
    <property type="entry name" value="METHYL-ACCEPTING CHEMOTAXIS PROTEIN MCPB"/>
    <property type="match status" value="1"/>
</dbReference>
<evidence type="ECO:0000256" key="2">
    <source>
        <dbReference type="PROSITE-ProRule" id="PRU00284"/>
    </source>
</evidence>
<sequence length="252" mass="27186">MEELSSGIQKVAESCTNAWDVSQQTSNKAEHGNEVIQQAVSEMAEVNQVVLETVEVVEKLSQRTSEIGRIITIIQEISNQTNLLSLNAAIEAARAGEHGRGFSVVSQEIRKLAEHSRTSADEIHSLIKEILDLTGMAVRSMQAGSETVHKGTTYVNLAGENFVSILNDIQSMVVQIQDISSSTEQMSAGSEEVTATVEQFSSIAEEASGNSQNVAAASQQQQASMIEIAASAQQLSETMQELQQLTSQFKVS</sequence>
<dbReference type="Gene3D" id="1.10.287.950">
    <property type="entry name" value="Methyl-accepting chemotaxis protein"/>
    <property type="match status" value="1"/>
</dbReference>
<dbReference type="GO" id="GO:0016020">
    <property type="term" value="C:membrane"/>
    <property type="evidence" value="ECO:0007669"/>
    <property type="project" value="InterPro"/>
</dbReference>
<dbReference type="Proteomes" id="UP000256304">
    <property type="component" value="Unassembled WGS sequence"/>
</dbReference>